<dbReference type="GO" id="GO:0005524">
    <property type="term" value="F:ATP binding"/>
    <property type="evidence" value="ECO:0007669"/>
    <property type="project" value="UniProtKB-KW"/>
</dbReference>
<evidence type="ECO:0000259" key="13">
    <source>
        <dbReference type="PROSITE" id="PS50051"/>
    </source>
</evidence>
<reference evidence="14 15" key="1">
    <citation type="submission" date="2016-02" db="EMBL/GenBank/DDBJ databases">
        <title>Discovery of a natural microsporidian pathogen with a broad tissue tropism in Caenorhabditis elegans.</title>
        <authorList>
            <person name="Luallen R.J."/>
            <person name="Reinke A.W."/>
            <person name="Tong L."/>
            <person name="Botts M.R."/>
            <person name="Felix M.-A."/>
            <person name="Troemel E.R."/>
        </authorList>
    </citation>
    <scope>NUCLEOTIDE SEQUENCE [LARGE SCALE GENOMIC DNA]</scope>
    <source>
        <strain evidence="14 15">JUm2807</strain>
    </source>
</reference>
<dbReference type="SUPFAM" id="SSF50249">
    <property type="entry name" value="Nucleic acid-binding proteins"/>
    <property type="match status" value="1"/>
</dbReference>
<dbReference type="InterPro" id="IPR027925">
    <property type="entry name" value="MCM_N"/>
</dbReference>
<sequence length="713" mass="78445">MEELRPFSTSHDYLHDMESMRRFLFTFESCGVLKYMAQIKGLTQTKTLNIDAGDLLEEGNTELYTKVVENTARYIEIVYQIVDEMVREDEIDLPKEDLFFEHRKSRIAERYPGKTVFEMLPKNILRFYAVNIYRVDSLPFDQISSDRIGSLVCVKGVVCKASDVHPSISVAVFMCDSCTSEIFQEVGGESFLPISECRSERCRMGKTKGTLHMQTRSSKFRAKQLLRVQELTGEVLPGRIPRTVSVEVYDGLVSQAVPGTEVVISGIFLPKPNEGMQKLRMGLLSETYILGSYIVPIKGEKRGAGGSTPGSQSLAPPGNAHPEKPENGNPEKPEKPENGNPRIPLEAMVRSVAPEIAGLESVKKLLLLLLIGGDTYTEGGMRIRGEINIFLVGDPGVAKSQLLKAVCRLSPRGIFTTGRGASGAGLTACVSRDPETGEAMLEGGALVMSDGGVCCIDEFDKMHEGDRSCVHEAMEQHRISIAKAGINTTLNARCSVLAAANPIKGRYVDKKSVGWNAGLPSALISRFDAVCVLRDTAGKEDEEIARHILQVHHQKGVLADAVPTEVLAREIAAAKSITTSLGLGVRERIVEAYTCERARAARNPEKESPGTARKVLSVLRFSQALAKAERRAVVTVEDVEEVLRLLGGDARGVYDCIVSMPGESHNGYRVLDMEQVYREASRFGKMEVDQCIQEQITASEWTLNKDKLVIFRT</sequence>
<keyword evidence="3 10" id="KW-0547">Nucleotide-binding</keyword>
<keyword evidence="9 11" id="KW-0131">Cell cycle</keyword>
<accession>A0A177EEU5</accession>
<dbReference type="SMART" id="SM00350">
    <property type="entry name" value="MCM"/>
    <property type="match status" value="1"/>
</dbReference>
<dbReference type="InterPro" id="IPR027417">
    <property type="entry name" value="P-loop_NTPase"/>
</dbReference>
<evidence type="ECO:0000256" key="7">
    <source>
        <dbReference type="ARBA" id="ARBA00023125"/>
    </source>
</evidence>
<dbReference type="FunFam" id="2.20.28.10:FF:000004">
    <property type="entry name" value="DNA replication licensing factor MCM7"/>
    <property type="match status" value="1"/>
</dbReference>
<keyword evidence="15" id="KW-1185">Reference proteome</keyword>
<dbReference type="InterPro" id="IPR018525">
    <property type="entry name" value="MCM_CS"/>
</dbReference>
<evidence type="ECO:0000256" key="5">
    <source>
        <dbReference type="ARBA" id="ARBA00022806"/>
    </source>
</evidence>
<dbReference type="GO" id="GO:0006271">
    <property type="term" value="P:DNA strand elongation involved in DNA replication"/>
    <property type="evidence" value="ECO:0007669"/>
    <property type="project" value="TreeGrafter"/>
</dbReference>
<keyword evidence="6 10" id="KW-0067">ATP-binding</keyword>
<dbReference type="InterPro" id="IPR041562">
    <property type="entry name" value="MCM_lid"/>
</dbReference>
<dbReference type="Gene3D" id="3.40.50.300">
    <property type="entry name" value="P-loop containing nucleotide triphosphate hydrolases"/>
    <property type="match status" value="1"/>
</dbReference>
<dbReference type="VEuPathDB" id="MicrosporidiaDB:NEDG_02027"/>
<keyword evidence="5 11" id="KW-0347">Helicase</keyword>
<feature type="compositionally biased region" description="Basic and acidic residues" evidence="12">
    <location>
        <begin position="321"/>
        <end position="337"/>
    </location>
</feature>
<dbReference type="PROSITE" id="PS50051">
    <property type="entry name" value="MCM_2"/>
    <property type="match status" value="1"/>
</dbReference>
<feature type="region of interest" description="Disordered" evidence="12">
    <location>
        <begin position="301"/>
        <end position="342"/>
    </location>
</feature>
<protein>
    <recommendedName>
        <fullName evidence="11">DNA replication licensing factor MCM7</fullName>
        <ecNumber evidence="11">3.6.4.12</ecNumber>
    </recommendedName>
</protein>
<dbReference type="SUPFAM" id="SSF52540">
    <property type="entry name" value="P-loop containing nucleoside triphosphate hydrolases"/>
    <property type="match status" value="1"/>
</dbReference>
<evidence type="ECO:0000313" key="15">
    <source>
        <dbReference type="Proteomes" id="UP000185944"/>
    </source>
</evidence>
<evidence type="ECO:0000256" key="2">
    <source>
        <dbReference type="ARBA" id="ARBA00022705"/>
    </source>
</evidence>
<keyword evidence="7 10" id="KW-0238">DNA-binding</keyword>
<dbReference type="EMBL" id="LTDL01000028">
    <property type="protein sequence ID" value="OAG30485.1"/>
    <property type="molecule type" value="Genomic_DNA"/>
</dbReference>
<dbReference type="InterPro" id="IPR003593">
    <property type="entry name" value="AAA+_ATPase"/>
</dbReference>
<dbReference type="GO" id="GO:0042555">
    <property type="term" value="C:MCM complex"/>
    <property type="evidence" value="ECO:0007669"/>
    <property type="project" value="InterPro"/>
</dbReference>
<dbReference type="GO" id="GO:0005656">
    <property type="term" value="C:nuclear pre-replicative complex"/>
    <property type="evidence" value="ECO:0007669"/>
    <property type="project" value="UniProtKB-ARBA"/>
</dbReference>
<dbReference type="Proteomes" id="UP000185944">
    <property type="component" value="Unassembled WGS sequence"/>
</dbReference>
<organism evidence="14 15">
    <name type="scientific">Nematocida displodere</name>
    <dbReference type="NCBI Taxonomy" id="1805483"/>
    <lineage>
        <taxon>Eukaryota</taxon>
        <taxon>Fungi</taxon>
        <taxon>Fungi incertae sedis</taxon>
        <taxon>Microsporidia</taxon>
        <taxon>Nematocida</taxon>
    </lineage>
</organism>
<dbReference type="PROSITE" id="PS00847">
    <property type="entry name" value="MCM_1"/>
    <property type="match status" value="1"/>
</dbReference>
<evidence type="ECO:0000256" key="11">
    <source>
        <dbReference type="RuleBase" id="RU365012"/>
    </source>
</evidence>
<evidence type="ECO:0000256" key="1">
    <source>
        <dbReference type="ARBA" id="ARBA00004123"/>
    </source>
</evidence>
<dbReference type="GO" id="GO:0017116">
    <property type="term" value="F:single-stranded DNA helicase activity"/>
    <property type="evidence" value="ECO:0007669"/>
    <property type="project" value="TreeGrafter"/>
</dbReference>
<evidence type="ECO:0000256" key="8">
    <source>
        <dbReference type="ARBA" id="ARBA00023242"/>
    </source>
</evidence>
<evidence type="ECO:0000256" key="3">
    <source>
        <dbReference type="ARBA" id="ARBA00022741"/>
    </source>
</evidence>
<dbReference type="GO" id="GO:0006270">
    <property type="term" value="P:DNA replication initiation"/>
    <property type="evidence" value="ECO:0007669"/>
    <property type="project" value="InterPro"/>
</dbReference>
<gene>
    <name evidence="11" type="primary">MCM7</name>
    <name evidence="14" type="ORF">NEDG_02027</name>
</gene>
<evidence type="ECO:0000256" key="4">
    <source>
        <dbReference type="ARBA" id="ARBA00022801"/>
    </source>
</evidence>
<dbReference type="AlphaFoldDB" id="A0A177EEU5"/>
<evidence type="ECO:0000256" key="10">
    <source>
        <dbReference type="RuleBase" id="RU004070"/>
    </source>
</evidence>
<dbReference type="GO" id="GO:0043596">
    <property type="term" value="C:nuclear replication fork"/>
    <property type="evidence" value="ECO:0007669"/>
    <property type="project" value="UniProtKB-ARBA"/>
</dbReference>
<dbReference type="OrthoDB" id="3207464at2759"/>
<dbReference type="PANTHER" id="PTHR11630">
    <property type="entry name" value="DNA REPLICATION LICENSING FACTOR MCM FAMILY MEMBER"/>
    <property type="match status" value="1"/>
</dbReference>
<dbReference type="Gene3D" id="3.30.1640.10">
    <property type="entry name" value="mini-chromosome maintenance (MCM) complex, chain A, domain 1"/>
    <property type="match status" value="1"/>
</dbReference>
<dbReference type="GO" id="GO:0006279">
    <property type="term" value="P:premeiotic DNA replication"/>
    <property type="evidence" value="ECO:0007669"/>
    <property type="project" value="UniProtKB-ARBA"/>
</dbReference>
<feature type="domain" description="MCM C-terminal AAA(+) ATPase" evidence="13">
    <location>
        <begin position="344"/>
        <end position="548"/>
    </location>
</feature>
<dbReference type="PANTHER" id="PTHR11630:SF26">
    <property type="entry name" value="DNA REPLICATION LICENSING FACTOR MCM7"/>
    <property type="match status" value="1"/>
</dbReference>
<comment type="subcellular location">
    <subcellularLocation>
        <location evidence="1 11">Nucleus</location>
    </subcellularLocation>
</comment>
<comment type="similarity">
    <text evidence="10">Belongs to the MCM family.</text>
</comment>
<evidence type="ECO:0000313" key="14">
    <source>
        <dbReference type="EMBL" id="OAG30485.1"/>
    </source>
</evidence>
<dbReference type="PRINTS" id="PR01663">
    <property type="entry name" value="MCMPROTEIN7"/>
</dbReference>
<dbReference type="InterPro" id="IPR012340">
    <property type="entry name" value="NA-bd_OB-fold"/>
</dbReference>
<dbReference type="GO" id="GO:0003697">
    <property type="term" value="F:single-stranded DNA binding"/>
    <property type="evidence" value="ECO:0007669"/>
    <property type="project" value="TreeGrafter"/>
</dbReference>
<dbReference type="InterPro" id="IPR031327">
    <property type="entry name" value="MCM"/>
</dbReference>
<dbReference type="InterPro" id="IPR033762">
    <property type="entry name" value="MCM_OB"/>
</dbReference>
<dbReference type="Pfam" id="PF17855">
    <property type="entry name" value="MCM_lid"/>
    <property type="match status" value="1"/>
</dbReference>
<evidence type="ECO:0000256" key="9">
    <source>
        <dbReference type="ARBA" id="ARBA00023306"/>
    </source>
</evidence>
<dbReference type="PRINTS" id="PR01657">
    <property type="entry name" value="MCMFAMILY"/>
</dbReference>
<comment type="caution">
    <text evidence="14">The sequence shown here is derived from an EMBL/GenBank/DDBJ whole genome shotgun (WGS) entry which is preliminary data.</text>
</comment>
<keyword evidence="2 11" id="KW-0235">DNA replication</keyword>
<dbReference type="STRING" id="1805483.A0A177EEU5"/>
<dbReference type="Pfam" id="PF00493">
    <property type="entry name" value="MCM"/>
    <property type="match status" value="1"/>
</dbReference>
<comment type="function">
    <text evidence="11">Acts as component of the MCM2-7 complex (MCM complex) which is the replicative helicase essential for 'once per cell cycle' DNA replication initiation and elongation in eukaryotic cells. The active ATPase sites in the MCM2-7 ring are formed through the interaction surfaces of two neighboring subunits such that a critical structure of a conserved arginine finger motif is provided in trans relative to the ATP-binding site of the Walker A box of the adjacent subunit. The six ATPase active sites, however, are likely to contribute differentially to the complex helicase activity.</text>
</comment>
<dbReference type="Pfam" id="PF14551">
    <property type="entry name" value="MCM_N"/>
    <property type="match status" value="1"/>
</dbReference>
<dbReference type="GO" id="GO:0016887">
    <property type="term" value="F:ATP hydrolysis activity"/>
    <property type="evidence" value="ECO:0007669"/>
    <property type="project" value="RHEA"/>
</dbReference>
<dbReference type="SMART" id="SM00382">
    <property type="entry name" value="AAA"/>
    <property type="match status" value="1"/>
</dbReference>
<dbReference type="Pfam" id="PF17207">
    <property type="entry name" value="MCM_OB"/>
    <property type="match status" value="1"/>
</dbReference>
<keyword evidence="8 11" id="KW-0539">Nucleus</keyword>
<dbReference type="GO" id="GO:0031261">
    <property type="term" value="C:DNA replication preinitiation complex"/>
    <property type="evidence" value="ECO:0007669"/>
    <property type="project" value="UniProtKB-ARBA"/>
</dbReference>
<dbReference type="Gene3D" id="2.40.50.140">
    <property type="entry name" value="Nucleic acid-binding proteins"/>
    <property type="match status" value="1"/>
</dbReference>
<dbReference type="InterPro" id="IPR008050">
    <property type="entry name" value="MCM7"/>
</dbReference>
<comment type="catalytic activity">
    <reaction evidence="11">
        <text>ATP + H2O = ADP + phosphate + H(+)</text>
        <dbReference type="Rhea" id="RHEA:13065"/>
        <dbReference type="ChEBI" id="CHEBI:15377"/>
        <dbReference type="ChEBI" id="CHEBI:15378"/>
        <dbReference type="ChEBI" id="CHEBI:30616"/>
        <dbReference type="ChEBI" id="CHEBI:43474"/>
        <dbReference type="ChEBI" id="CHEBI:456216"/>
        <dbReference type="EC" id="3.6.4.12"/>
    </reaction>
</comment>
<dbReference type="Gene3D" id="2.20.28.10">
    <property type="match status" value="1"/>
</dbReference>
<evidence type="ECO:0000256" key="12">
    <source>
        <dbReference type="SAM" id="MobiDB-lite"/>
    </source>
</evidence>
<proteinExistence type="inferred from homology"/>
<dbReference type="GO" id="GO:0000727">
    <property type="term" value="P:double-strand break repair via break-induced replication"/>
    <property type="evidence" value="ECO:0007669"/>
    <property type="project" value="TreeGrafter"/>
</dbReference>
<evidence type="ECO:0000256" key="6">
    <source>
        <dbReference type="ARBA" id="ARBA00022840"/>
    </source>
</evidence>
<dbReference type="InterPro" id="IPR001208">
    <property type="entry name" value="MCM_dom"/>
</dbReference>
<name>A0A177EEU5_9MICR</name>
<dbReference type="EC" id="3.6.4.12" evidence="11"/>
<keyword evidence="4 11" id="KW-0378">Hydrolase</keyword>